<accession>A0A5J5GDK3</accession>
<dbReference type="AlphaFoldDB" id="A0A5J5GDK3"/>
<dbReference type="SUPFAM" id="SSF54403">
    <property type="entry name" value="Cystatin/monellin"/>
    <property type="match status" value="1"/>
</dbReference>
<dbReference type="Proteomes" id="UP000367750">
    <property type="component" value="Unassembled WGS sequence"/>
</dbReference>
<dbReference type="EMBL" id="VYKK01000005">
    <property type="protein sequence ID" value="KAA9006276.1"/>
    <property type="molecule type" value="Genomic_DNA"/>
</dbReference>
<sequence length="170" mass="19344">MRTKRKWVTLGIAVLILLAAALYAFYAYVLNDQRKEQRLAENAARSSAGLTKVVRSDKSVWDADSIYWVVTGDDKNGKRKLVWVKFTEQGKPSGEPVHTEDASSGLSRGEMGSKIASALPRADIRRLLPGVYYGEFVWQAFYKMEGRYYYQFYRFADGEPIGEPYALPNR</sequence>
<evidence type="ECO:0000313" key="4">
    <source>
        <dbReference type="Proteomes" id="UP000367750"/>
    </source>
</evidence>
<gene>
    <name evidence="3" type="ORF">F4V43_04760</name>
</gene>
<evidence type="ECO:0000259" key="2">
    <source>
        <dbReference type="Pfam" id="PF17881"/>
    </source>
</evidence>
<feature type="region of interest" description="Disordered" evidence="1">
    <location>
        <begin position="90"/>
        <end position="109"/>
    </location>
</feature>
<name>A0A5J5GDK3_9BACL</name>
<feature type="domain" description="Cell wall elongation regulator TseB-like" evidence="2">
    <location>
        <begin position="40"/>
        <end position="84"/>
    </location>
</feature>
<organism evidence="3 4">
    <name type="scientific">Paenibacillus spiritus</name>
    <dbReference type="NCBI Taxonomy" id="2496557"/>
    <lineage>
        <taxon>Bacteria</taxon>
        <taxon>Bacillati</taxon>
        <taxon>Bacillota</taxon>
        <taxon>Bacilli</taxon>
        <taxon>Bacillales</taxon>
        <taxon>Paenibacillaceae</taxon>
        <taxon>Paenibacillus</taxon>
    </lineage>
</organism>
<comment type="caution">
    <text evidence="3">The sequence shown here is derived from an EMBL/GenBank/DDBJ whole genome shotgun (WGS) entry which is preliminary data.</text>
</comment>
<dbReference type="Gene3D" id="3.10.450.40">
    <property type="match status" value="1"/>
</dbReference>
<proteinExistence type="predicted"/>
<protein>
    <recommendedName>
        <fullName evidence="2">Cell wall elongation regulator TseB-like domain-containing protein</fullName>
    </recommendedName>
</protein>
<dbReference type="Pfam" id="PF17881">
    <property type="entry name" value="TseB"/>
    <property type="match status" value="1"/>
</dbReference>
<evidence type="ECO:0000313" key="3">
    <source>
        <dbReference type="EMBL" id="KAA9006276.1"/>
    </source>
</evidence>
<dbReference type="OrthoDB" id="2678417at2"/>
<evidence type="ECO:0000256" key="1">
    <source>
        <dbReference type="SAM" id="MobiDB-lite"/>
    </source>
</evidence>
<dbReference type="RefSeq" id="WP_150457107.1">
    <property type="nucleotide sequence ID" value="NZ_VYKK01000005.1"/>
</dbReference>
<dbReference type="InterPro" id="IPR046350">
    <property type="entry name" value="Cystatin_sf"/>
</dbReference>
<keyword evidence="4" id="KW-1185">Reference proteome</keyword>
<reference evidence="3 4" key="1">
    <citation type="submission" date="2019-09" db="EMBL/GenBank/DDBJ databases">
        <title>Bacillus ochoae sp. nov., Paenibacillus whitsoniae sp. nov., Paenibacillus spiritus sp. nov. Isolated from the Mars Exploration Rover during spacecraft assembly.</title>
        <authorList>
            <person name="Seuylemezian A."/>
            <person name="Vaishampayan P."/>
        </authorList>
    </citation>
    <scope>NUCLEOTIDE SEQUENCE [LARGE SCALE GENOMIC DNA]</scope>
    <source>
        <strain evidence="3 4">MER_111</strain>
    </source>
</reference>
<dbReference type="InterPro" id="IPR041401">
    <property type="entry name" value="TseB-like_dom"/>
</dbReference>